<comment type="caution">
    <text evidence="2">The sequence shown here is derived from an EMBL/GenBank/DDBJ whole genome shotgun (WGS) entry which is preliminary data.</text>
</comment>
<dbReference type="Proteomes" id="UP001266305">
    <property type="component" value="Unassembled WGS sequence"/>
</dbReference>
<reference evidence="2 3" key="1">
    <citation type="submission" date="2023-05" db="EMBL/GenBank/DDBJ databases">
        <title>B98-5 Cell Line De Novo Hybrid Assembly: An Optical Mapping Approach.</title>
        <authorList>
            <person name="Kananen K."/>
            <person name="Auerbach J.A."/>
            <person name="Kautto E."/>
            <person name="Blachly J.S."/>
        </authorList>
    </citation>
    <scope>NUCLEOTIDE SEQUENCE [LARGE SCALE GENOMIC DNA]</scope>
    <source>
        <strain evidence="2">B95-8</strain>
        <tissue evidence="2">Cell line</tissue>
    </source>
</reference>
<keyword evidence="3" id="KW-1185">Reference proteome</keyword>
<feature type="compositionally biased region" description="Basic and acidic residues" evidence="1">
    <location>
        <begin position="62"/>
        <end position="74"/>
    </location>
</feature>
<organism evidence="2 3">
    <name type="scientific">Saguinus oedipus</name>
    <name type="common">Cotton-top tamarin</name>
    <name type="synonym">Oedipomidas oedipus</name>
    <dbReference type="NCBI Taxonomy" id="9490"/>
    <lineage>
        <taxon>Eukaryota</taxon>
        <taxon>Metazoa</taxon>
        <taxon>Chordata</taxon>
        <taxon>Craniata</taxon>
        <taxon>Vertebrata</taxon>
        <taxon>Euteleostomi</taxon>
        <taxon>Mammalia</taxon>
        <taxon>Eutheria</taxon>
        <taxon>Euarchontoglires</taxon>
        <taxon>Primates</taxon>
        <taxon>Haplorrhini</taxon>
        <taxon>Platyrrhini</taxon>
        <taxon>Cebidae</taxon>
        <taxon>Callitrichinae</taxon>
        <taxon>Saguinus</taxon>
    </lineage>
</organism>
<feature type="compositionally biased region" description="Basic residues" evidence="1">
    <location>
        <begin position="1"/>
        <end position="20"/>
    </location>
</feature>
<protein>
    <submittedName>
        <fullName evidence="2">Uncharacterized protein</fullName>
    </submittedName>
</protein>
<name>A0ABQ9WH34_SAGOE</name>
<sequence length="155" mass="16573">MPRLLPGHRGKRRLGFRRGAHASSDPSDWLKHPPLLKGPGLGLHRSDFALRHRLSLCPAPAVDERHPGARDHRTPRSAPFAWGASRTCPCPPLDLSFTIRKGRGLAGALGSLKRGASGCRAGSLSSREASPAASVLWEPGGLTGAAWRRRTSTPS</sequence>
<feature type="region of interest" description="Disordered" evidence="1">
    <location>
        <begin position="1"/>
        <end position="32"/>
    </location>
</feature>
<evidence type="ECO:0000256" key="1">
    <source>
        <dbReference type="SAM" id="MobiDB-lite"/>
    </source>
</evidence>
<accession>A0ABQ9WH34</accession>
<feature type="region of interest" description="Disordered" evidence="1">
    <location>
        <begin position="61"/>
        <end position="81"/>
    </location>
</feature>
<evidence type="ECO:0000313" key="2">
    <source>
        <dbReference type="EMBL" id="KAK2120948.1"/>
    </source>
</evidence>
<evidence type="ECO:0000313" key="3">
    <source>
        <dbReference type="Proteomes" id="UP001266305"/>
    </source>
</evidence>
<dbReference type="EMBL" id="JASSZA010000001">
    <property type="protein sequence ID" value="KAK2120948.1"/>
    <property type="molecule type" value="Genomic_DNA"/>
</dbReference>
<gene>
    <name evidence="2" type="ORF">P7K49_002334</name>
</gene>
<proteinExistence type="predicted"/>